<dbReference type="eggNOG" id="COG2203">
    <property type="taxonomic scope" value="Bacteria"/>
</dbReference>
<dbReference type="Gene3D" id="3.30.450.40">
    <property type="match status" value="1"/>
</dbReference>
<dbReference type="Pfam" id="PF02518">
    <property type="entry name" value="HATPase_c"/>
    <property type="match status" value="1"/>
</dbReference>
<keyword evidence="3" id="KW-1185">Reference proteome</keyword>
<feature type="domain" description="Histidine kinase" evidence="1">
    <location>
        <begin position="172"/>
        <end position="363"/>
    </location>
</feature>
<keyword evidence="2" id="KW-0808">Transferase</keyword>
<dbReference type="GO" id="GO:0016301">
    <property type="term" value="F:kinase activity"/>
    <property type="evidence" value="ECO:0007669"/>
    <property type="project" value="UniProtKB-KW"/>
</dbReference>
<proteinExistence type="predicted"/>
<evidence type="ECO:0000259" key="1">
    <source>
        <dbReference type="PROSITE" id="PS50109"/>
    </source>
</evidence>
<organism evidence="2 3">
    <name type="scientific">Hyphomonas oceanitis SCH89</name>
    <dbReference type="NCBI Taxonomy" id="1280953"/>
    <lineage>
        <taxon>Bacteria</taxon>
        <taxon>Pseudomonadati</taxon>
        <taxon>Pseudomonadota</taxon>
        <taxon>Alphaproteobacteria</taxon>
        <taxon>Hyphomonadales</taxon>
        <taxon>Hyphomonadaceae</taxon>
        <taxon>Hyphomonas</taxon>
    </lineage>
</organism>
<dbReference type="AlphaFoldDB" id="A0A059G801"/>
<sequence length="363" mass="39846">MRAAPHPRQAERLEALHRYEILDTAREAEFDEIVALAATICGTSISVVNLIDEDRQWFKAEVGLGVRETPLETSICSHVILSDDFVEITDTHADPRTQDNPLCMADGGLRFYAGALLKSPEGLPIGTLCVLHDAPHELNDFQKGALRTLARQVMRELDLRVALRDQMILRREMDHRVKNSLQSVASLIHLYRARASEESFEAFDAVERKVNAISLLHEQLHEASDLQTVQIGVFLPRVLDLLQGSAPENVKIRGDIATLDLNSSDASSLGMIVSEFVANSIKHGFADGRPGDIEISLQREKDGHVTLRAMDNGAGNAAGPRHNSAVEGLGQRLVDAAASQLGGTLERNASPKGYEIKLVFLSR</sequence>
<keyword evidence="2" id="KW-0418">Kinase</keyword>
<dbReference type="InterPro" id="IPR005467">
    <property type="entry name" value="His_kinase_dom"/>
</dbReference>
<dbReference type="SUPFAM" id="SSF55874">
    <property type="entry name" value="ATPase domain of HSP90 chaperone/DNA topoisomerase II/histidine kinase"/>
    <property type="match status" value="1"/>
</dbReference>
<gene>
    <name evidence="2" type="ORF">HOC_08247</name>
</gene>
<protein>
    <submittedName>
        <fullName evidence="2">Signal transduction histidine kinase</fullName>
    </submittedName>
</protein>
<dbReference type="Pfam" id="PF01590">
    <property type="entry name" value="GAF"/>
    <property type="match status" value="1"/>
</dbReference>
<dbReference type="OrthoDB" id="9816309at2"/>
<dbReference type="RefSeq" id="WP_035537405.1">
    <property type="nucleotide sequence ID" value="NZ_ARYL01000010.1"/>
</dbReference>
<dbReference type="STRING" id="1280953.HOC_08247"/>
<dbReference type="InterPro" id="IPR029016">
    <property type="entry name" value="GAF-like_dom_sf"/>
</dbReference>
<evidence type="ECO:0000313" key="3">
    <source>
        <dbReference type="Proteomes" id="UP000024942"/>
    </source>
</evidence>
<dbReference type="PANTHER" id="PTHR43102">
    <property type="entry name" value="SLR1143 PROTEIN"/>
    <property type="match status" value="1"/>
</dbReference>
<name>A0A059G801_9PROT</name>
<accession>A0A059G801</accession>
<dbReference type="EMBL" id="ARYL01000010">
    <property type="protein sequence ID" value="KDA02921.1"/>
    <property type="molecule type" value="Genomic_DNA"/>
</dbReference>
<dbReference type="Pfam" id="PF07568">
    <property type="entry name" value="HisKA_2"/>
    <property type="match status" value="1"/>
</dbReference>
<dbReference type="PATRIC" id="fig|1280953.3.peg.1667"/>
<dbReference type="InterPro" id="IPR036890">
    <property type="entry name" value="HATPase_C_sf"/>
</dbReference>
<dbReference type="eggNOG" id="COG3920">
    <property type="taxonomic scope" value="Bacteria"/>
</dbReference>
<dbReference type="PANTHER" id="PTHR43102:SF2">
    <property type="entry name" value="GAF DOMAIN-CONTAINING PROTEIN"/>
    <property type="match status" value="1"/>
</dbReference>
<comment type="caution">
    <text evidence="2">The sequence shown here is derived from an EMBL/GenBank/DDBJ whole genome shotgun (WGS) entry which is preliminary data.</text>
</comment>
<dbReference type="Gene3D" id="3.30.565.10">
    <property type="entry name" value="Histidine kinase-like ATPase, C-terminal domain"/>
    <property type="match status" value="1"/>
</dbReference>
<dbReference type="InterPro" id="IPR003594">
    <property type="entry name" value="HATPase_dom"/>
</dbReference>
<dbReference type="InterPro" id="IPR011495">
    <property type="entry name" value="Sig_transdc_His_kin_sub2_dim/P"/>
</dbReference>
<dbReference type="InterPro" id="IPR003018">
    <property type="entry name" value="GAF"/>
</dbReference>
<dbReference type="SUPFAM" id="SSF55781">
    <property type="entry name" value="GAF domain-like"/>
    <property type="match status" value="1"/>
</dbReference>
<dbReference type="Proteomes" id="UP000024942">
    <property type="component" value="Unassembled WGS sequence"/>
</dbReference>
<reference evidence="2 3" key="1">
    <citation type="journal article" date="2014" name="Antonie Van Leeuwenhoek">
        <title>Hyphomonas beringensis sp. nov. and Hyphomonas chukchiensis sp. nov., isolated from surface seawater of the Bering Sea and Chukchi Sea.</title>
        <authorList>
            <person name="Li C."/>
            <person name="Lai Q."/>
            <person name="Li G."/>
            <person name="Dong C."/>
            <person name="Wang J."/>
            <person name="Liao Y."/>
            <person name="Shao Z."/>
        </authorList>
    </citation>
    <scope>NUCLEOTIDE SEQUENCE [LARGE SCALE GENOMIC DNA]</scope>
    <source>
        <strain evidence="2 3">SCH89</strain>
    </source>
</reference>
<evidence type="ECO:0000313" key="2">
    <source>
        <dbReference type="EMBL" id="KDA02921.1"/>
    </source>
</evidence>
<dbReference type="PROSITE" id="PS50109">
    <property type="entry name" value="HIS_KIN"/>
    <property type="match status" value="1"/>
</dbReference>